<dbReference type="AlphaFoldDB" id="A0A6G1U1U9"/>
<protein>
    <submittedName>
        <fullName evidence="3">DNA-directed RNA polymerase subunit omega</fullName>
    </submittedName>
</protein>
<reference evidence="3 4" key="1">
    <citation type="submission" date="2019-09" db="EMBL/GenBank/DDBJ databases">
        <title>Distinct polysaccharide growth profiles of human intestinal Prevotella copri isolates.</title>
        <authorList>
            <person name="Fehlner-Peach H."/>
            <person name="Magnabosco C."/>
            <person name="Raghavan V."/>
            <person name="Scher J.U."/>
            <person name="Tett A."/>
            <person name="Cox L.M."/>
            <person name="Gottsegen C."/>
            <person name="Watters A."/>
            <person name="Wiltshire- Gordon J.D."/>
            <person name="Segata N."/>
            <person name="Bonneau R."/>
            <person name="Littman D.R."/>
        </authorList>
    </citation>
    <scope>NUCLEOTIDE SEQUENCE [LARGE SCALE GENOMIC DNA]</scope>
    <source>
        <strain evidence="4">iA622</strain>
    </source>
</reference>
<keyword evidence="2" id="KW-0804">Transcription</keyword>
<accession>A0A6G1U1U9</accession>
<dbReference type="GO" id="GO:0003677">
    <property type="term" value="F:DNA binding"/>
    <property type="evidence" value="ECO:0007669"/>
    <property type="project" value="InterPro"/>
</dbReference>
<name>A0A6G1U1U9_9BACT</name>
<evidence type="ECO:0000256" key="1">
    <source>
        <dbReference type="ARBA" id="ARBA00022478"/>
    </source>
</evidence>
<comment type="caution">
    <text evidence="3">The sequence shown here is derived from an EMBL/GenBank/DDBJ whole genome shotgun (WGS) entry which is preliminary data.</text>
</comment>
<dbReference type="GO" id="GO:0006351">
    <property type="term" value="P:DNA-templated transcription"/>
    <property type="evidence" value="ECO:0007669"/>
    <property type="project" value="InterPro"/>
</dbReference>
<organism evidence="3 4">
    <name type="scientific">Segatella copri</name>
    <dbReference type="NCBI Taxonomy" id="165179"/>
    <lineage>
        <taxon>Bacteria</taxon>
        <taxon>Pseudomonadati</taxon>
        <taxon>Bacteroidota</taxon>
        <taxon>Bacteroidia</taxon>
        <taxon>Bacteroidales</taxon>
        <taxon>Prevotellaceae</taxon>
        <taxon>Segatella</taxon>
    </lineage>
</organism>
<gene>
    <name evidence="3" type="ORF">F7D73_11305</name>
</gene>
<dbReference type="Pfam" id="PF01192">
    <property type="entry name" value="RNA_pol_Rpb6"/>
    <property type="match status" value="1"/>
</dbReference>
<dbReference type="GO" id="GO:0000428">
    <property type="term" value="C:DNA-directed RNA polymerase complex"/>
    <property type="evidence" value="ECO:0007669"/>
    <property type="project" value="UniProtKB-KW"/>
</dbReference>
<evidence type="ECO:0000313" key="3">
    <source>
        <dbReference type="EMBL" id="MQN81523.1"/>
    </source>
</evidence>
<dbReference type="OrthoDB" id="9429628at2"/>
<evidence type="ECO:0000313" key="4">
    <source>
        <dbReference type="Proteomes" id="UP000480425"/>
    </source>
</evidence>
<evidence type="ECO:0000256" key="2">
    <source>
        <dbReference type="ARBA" id="ARBA00023163"/>
    </source>
</evidence>
<dbReference type="EMBL" id="VZCB01000080">
    <property type="protein sequence ID" value="MQN81523.1"/>
    <property type="molecule type" value="Genomic_DNA"/>
</dbReference>
<dbReference type="RefSeq" id="WP_153124780.1">
    <property type="nucleotide sequence ID" value="NZ_JAPDUV010000001.1"/>
</dbReference>
<sequence length="117" mass="13699">MDYKKSNAPVNTVTRNIMDLCDETQNIYESVAIIAKRANQISVEIKQDLSKKLQEFASYNDSLEEVFENREQIEISRYYEKLPKPTLIATQEFIENSIFWRDPSKEYRPAATTVNEL</sequence>
<dbReference type="InterPro" id="IPR006110">
    <property type="entry name" value="Pol_omega/Rpo6/RPB6"/>
</dbReference>
<proteinExistence type="predicted"/>
<dbReference type="Proteomes" id="UP000480425">
    <property type="component" value="Unassembled WGS sequence"/>
</dbReference>
<keyword evidence="1 3" id="KW-0240">DNA-directed RNA polymerase</keyword>
<dbReference type="GO" id="GO:0003899">
    <property type="term" value="F:DNA-directed RNA polymerase activity"/>
    <property type="evidence" value="ECO:0007669"/>
    <property type="project" value="InterPro"/>
</dbReference>
<dbReference type="SMART" id="SM01409">
    <property type="entry name" value="RNA_pol_Rpb6"/>
    <property type="match status" value="1"/>
</dbReference>